<organism evidence="1 2">
    <name type="scientific">Rhizobium gallicum bv. gallicum R602sp</name>
    <dbReference type="NCBI Taxonomy" id="1041138"/>
    <lineage>
        <taxon>Bacteria</taxon>
        <taxon>Pseudomonadati</taxon>
        <taxon>Pseudomonadota</taxon>
        <taxon>Alphaproteobacteria</taxon>
        <taxon>Hyphomicrobiales</taxon>
        <taxon>Rhizobiaceae</taxon>
        <taxon>Rhizobium/Agrobacterium group</taxon>
        <taxon>Rhizobium</taxon>
    </lineage>
</organism>
<dbReference type="Proteomes" id="UP000031368">
    <property type="component" value="Chromosome"/>
</dbReference>
<dbReference type="EMBL" id="CP006877">
    <property type="protein sequence ID" value="AJD41672.1"/>
    <property type="molecule type" value="Genomic_DNA"/>
</dbReference>
<dbReference type="RefSeq" id="WP_039845221.1">
    <property type="nucleotide sequence ID" value="NZ_CP006877.1"/>
</dbReference>
<name>A0A0B4X587_9HYPH</name>
<dbReference type="HOGENOM" id="CLU_1000691_0_0_5"/>
<keyword evidence="2" id="KW-1185">Reference proteome</keyword>
<evidence type="ECO:0008006" key="3">
    <source>
        <dbReference type="Google" id="ProtNLM"/>
    </source>
</evidence>
<evidence type="ECO:0000313" key="1">
    <source>
        <dbReference type="EMBL" id="AJD41672.1"/>
    </source>
</evidence>
<proteinExistence type="predicted"/>
<evidence type="ECO:0000313" key="2">
    <source>
        <dbReference type="Proteomes" id="UP000031368"/>
    </source>
</evidence>
<dbReference type="AlphaFoldDB" id="A0A0B4X587"/>
<gene>
    <name evidence="1" type="ORF">RGR602_CH02346</name>
</gene>
<dbReference type="KEGG" id="rga:RGR602_CH02346"/>
<reference evidence="1 2" key="1">
    <citation type="submission" date="2013-11" db="EMBL/GenBank/DDBJ databases">
        <title>Complete genome sequence of Rhizobium gallicum bv. gallicum R602.</title>
        <authorList>
            <person name="Bustos P."/>
            <person name="Santamaria R.I."/>
            <person name="Lozano L."/>
            <person name="Acosta J.L."/>
            <person name="Ormeno-Orrillo E."/>
            <person name="Rogel M.A."/>
            <person name="Romero D."/>
            <person name="Cevallos M.A."/>
            <person name="Martinez-Romero E."/>
            <person name="Gonzalez V."/>
        </authorList>
    </citation>
    <scope>NUCLEOTIDE SEQUENCE [LARGE SCALE GENOMIC DNA]</scope>
    <source>
        <strain evidence="1 2">R602</strain>
    </source>
</reference>
<protein>
    <recommendedName>
        <fullName evidence="3">TnsA endonuclease N-terminal domain-containing protein</fullName>
    </recommendedName>
</protein>
<sequence>MTKPFDPFAVFGQDNVATEDELFDAFTADACVPEELPRRHHNLSSIATLYWAENGGPIRTIVDGRQTRPTGWFPTIKAGFRSMPWDSLLEVNVMQLADLSSRVSYLLAQPHRLEIEVRKNRGKPLIYFPDLLLRVHPSFLRDLQSGVSFSDACLVPITSSVSEYDLETLIIEVKADKDARDSDEKYRHKLELAGEVYGRRNFHFLELRKSDHLLPKILRMVRLIDWRKKVAGDIHDDLVWLDVFGGRTEARRWQLERALGGRIVGRAKLHGLHYRGLLSIDFRNGIADDAAVYLLHKGD</sequence>
<accession>A0A0B4X587</accession>